<dbReference type="InterPro" id="IPR036640">
    <property type="entry name" value="ABC1_TM_sf"/>
</dbReference>
<dbReference type="Pfam" id="PF00005">
    <property type="entry name" value="ABC_tran"/>
    <property type="match status" value="1"/>
</dbReference>
<feature type="compositionally biased region" description="Polar residues" evidence="4">
    <location>
        <begin position="174"/>
        <end position="188"/>
    </location>
</feature>
<dbReference type="Gene3D" id="1.25.40.180">
    <property type="match status" value="1"/>
</dbReference>
<feature type="region of interest" description="Disordered" evidence="4">
    <location>
        <begin position="148"/>
        <end position="189"/>
    </location>
</feature>
<gene>
    <name evidence="6" type="ORF">JBS370_LOCUS30906</name>
</gene>
<keyword evidence="1" id="KW-0812">Transmembrane</keyword>
<dbReference type="Proteomes" id="UP000663836">
    <property type="component" value="Unassembled WGS sequence"/>
</dbReference>
<dbReference type="GO" id="GO:0016020">
    <property type="term" value="C:membrane"/>
    <property type="evidence" value="ECO:0007669"/>
    <property type="project" value="InterPro"/>
</dbReference>
<evidence type="ECO:0000313" key="6">
    <source>
        <dbReference type="EMBL" id="CAF4084706.1"/>
    </source>
</evidence>
<dbReference type="Gene3D" id="1.20.1560.10">
    <property type="entry name" value="ABC transporter type 1, transmembrane domain"/>
    <property type="match status" value="1"/>
</dbReference>
<evidence type="ECO:0000256" key="4">
    <source>
        <dbReference type="SAM" id="MobiDB-lite"/>
    </source>
</evidence>
<evidence type="ECO:0000256" key="3">
    <source>
        <dbReference type="ARBA" id="ARBA00023136"/>
    </source>
</evidence>
<proteinExistence type="predicted"/>
<dbReference type="GO" id="GO:0016887">
    <property type="term" value="F:ATP hydrolysis activity"/>
    <property type="evidence" value="ECO:0007669"/>
    <property type="project" value="InterPro"/>
</dbReference>
<dbReference type="Pfam" id="PF02854">
    <property type="entry name" value="MIF4G"/>
    <property type="match status" value="1"/>
</dbReference>
<accession>A0A819TPH9</accession>
<dbReference type="Gene3D" id="3.40.50.300">
    <property type="entry name" value="P-loop containing nucleotide triphosphate hydrolases"/>
    <property type="match status" value="1"/>
</dbReference>
<feature type="region of interest" description="Disordered" evidence="4">
    <location>
        <begin position="433"/>
        <end position="471"/>
    </location>
</feature>
<keyword evidence="2" id="KW-1133">Transmembrane helix</keyword>
<evidence type="ECO:0000313" key="7">
    <source>
        <dbReference type="Proteomes" id="UP000663836"/>
    </source>
</evidence>
<keyword evidence="3" id="KW-0472">Membrane</keyword>
<feature type="compositionally biased region" description="Basic residues" evidence="4">
    <location>
        <begin position="164"/>
        <end position="173"/>
    </location>
</feature>
<dbReference type="PANTHER" id="PTHR18034">
    <property type="entry name" value="CELL CYCLE CONTROL PROTEIN CWF22-RELATED"/>
    <property type="match status" value="1"/>
</dbReference>
<dbReference type="GO" id="GO:0003723">
    <property type="term" value="F:RNA binding"/>
    <property type="evidence" value="ECO:0007669"/>
    <property type="project" value="InterPro"/>
</dbReference>
<dbReference type="GO" id="GO:0071013">
    <property type="term" value="C:catalytic step 2 spliceosome"/>
    <property type="evidence" value="ECO:0007669"/>
    <property type="project" value="TreeGrafter"/>
</dbReference>
<feature type="compositionally biased region" description="Basic and acidic residues" evidence="4">
    <location>
        <begin position="566"/>
        <end position="586"/>
    </location>
</feature>
<dbReference type="InterPro" id="IPR016024">
    <property type="entry name" value="ARM-type_fold"/>
</dbReference>
<dbReference type="EMBL" id="CAJOBD010007359">
    <property type="protein sequence ID" value="CAF4084706.1"/>
    <property type="molecule type" value="Genomic_DNA"/>
</dbReference>
<dbReference type="InterPro" id="IPR003890">
    <property type="entry name" value="MIF4G-like_typ-3"/>
</dbReference>
<feature type="domain" description="MIF4G" evidence="5">
    <location>
        <begin position="225"/>
        <end position="408"/>
    </location>
</feature>
<dbReference type="SUPFAM" id="SSF52540">
    <property type="entry name" value="P-loop containing nucleoside triphosphate hydrolases"/>
    <property type="match status" value="1"/>
</dbReference>
<name>A0A819TPH9_9BILA</name>
<comment type="caution">
    <text evidence="6">The sequence shown here is derived from an EMBL/GenBank/DDBJ whole genome shotgun (WGS) entry which is preliminary data.</text>
</comment>
<dbReference type="GO" id="GO:0005524">
    <property type="term" value="F:ATP binding"/>
    <property type="evidence" value="ECO:0007669"/>
    <property type="project" value="InterPro"/>
</dbReference>
<dbReference type="SMART" id="SM00543">
    <property type="entry name" value="MIF4G"/>
    <property type="match status" value="1"/>
</dbReference>
<sequence length="606" mass="68393">MCIKCFNCIAFDAQNVGQTASMAPDYSKAVQAAEKILGLLNRKQSIDNDSSDDDEILKFNGNFEFANVHFIYPNRPESVILREFTVKIRADQQVALVGASGCGKSTTIQLIERFYDTNLVDSNDIRSLNLQWYRSQNKMSKSQATCVCSQSSSSRHRSPSESSRRKKSCKQPRRTSIPSPLQPTSIKSSCADGLYKPPAKLRLVQTSLTDSSTIEYQCLEWENLKKTIIGRLNKVNTSNLPLIISELFQYNIVRGRGLFARGIIEAQIASPFYTPVYAALVSVINSKIPQIGDLVVKQLISLFHQSYQRNDKTNCLTTTRFIAHLLNQNVLHVIAVLEMLVSLLRNPSDDSVELAIELIKECGQKLSQGYPRILDSFFSTLKNLLHESSLDKRTLNMIEVLFAIRIDQFKANPPIPSGLDLVDEDDQYKHTISLHDPGELEPMLDESSSSSSNNDEEEKQDDRVQNENQQSISDQINTNFLALFRTMFLTIDLNHSAEKCTRKLVRMNIPSGQEMEVYTTSSSRVYIKSLFLELVKSLGGFNELNNCLTDPTNPTPTPPVPAALSIKEKEDDHENQGHIEALRHELQTQQQNKQDKKNKKNSHHMV</sequence>
<dbReference type="InterPro" id="IPR050781">
    <property type="entry name" value="CWC22_splicing_factor"/>
</dbReference>
<evidence type="ECO:0000256" key="2">
    <source>
        <dbReference type="ARBA" id="ARBA00022989"/>
    </source>
</evidence>
<reference evidence="6" key="1">
    <citation type="submission" date="2021-02" db="EMBL/GenBank/DDBJ databases">
        <authorList>
            <person name="Nowell W R."/>
        </authorList>
    </citation>
    <scope>NUCLEOTIDE SEQUENCE</scope>
</reference>
<dbReference type="GO" id="GO:0000398">
    <property type="term" value="P:mRNA splicing, via spliceosome"/>
    <property type="evidence" value="ECO:0007669"/>
    <property type="project" value="TreeGrafter"/>
</dbReference>
<evidence type="ECO:0000256" key="1">
    <source>
        <dbReference type="ARBA" id="ARBA00022692"/>
    </source>
</evidence>
<feature type="compositionally biased region" description="Basic residues" evidence="4">
    <location>
        <begin position="596"/>
        <end position="606"/>
    </location>
</feature>
<feature type="region of interest" description="Disordered" evidence="4">
    <location>
        <begin position="549"/>
        <end position="606"/>
    </location>
</feature>
<organism evidence="6 7">
    <name type="scientific">Rotaria sordida</name>
    <dbReference type="NCBI Taxonomy" id="392033"/>
    <lineage>
        <taxon>Eukaryota</taxon>
        <taxon>Metazoa</taxon>
        <taxon>Spiralia</taxon>
        <taxon>Gnathifera</taxon>
        <taxon>Rotifera</taxon>
        <taxon>Eurotatoria</taxon>
        <taxon>Bdelloidea</taxon>
        <taxon>Philodinida</taxon>
        <taxon>Philodinidae</taxon>
        <taxon>Rotaria</taxon>
    </lineage>
</organism>
<dbReference type="PANTHER" id="PTHR18034:SF3">
    <property type="entry name" value="PRE-MRNA-SPLICING FACTOR CWC22 HOMOLOG"/>
    <property type="match status" value="1"/>
</dbReference>
<dbReference type="InterPro" id="IPR003439">
    <property type="entry name" value="ABC_transporter-like_ATP-bd"/>
</dbReference>
<dbReference type="SUPFAM" id="SSF48371">
    <property type="entry name" value="ARM repeat"/>
    <property type="match status" value="1"/>
</dbReference>
<dbReference type="InterPro" id="IPR027417">
    <property type="entry name" value="P-loop_NTPase"/>
</dbReference>
<dbReference type="AlphaFoldDB" id="A0A819TPH9"/>
<protein>
    <recommendedName>
        <fullName evidence="5">MIF4G domain-containing protein</fullName>
    </recommendedName>
</protein>
<evidence type="ECO:0000259" key="5">
    <source>
        <dbReference type="SMART" id="SM00543"/>
    </source>
</evidence>